<accession>A0A0A0I5D1</accession>
<evidence type="ECO:0000259" key="1">
    <source>
        <dbReference type="Pfam" id="PF03572"/>
    </source>
</evidence>
<evidence type="ECO:0000313" key="3">
    <source>
        <dbReference type="Proteomes" id="UP000030012"/>
    </source>
</evidence>
<gene>
    <name evidence="2" type="ORF">Z968_08270</name>
</gene>
<dbReference type="GO" id="GO:0007165">
    <property type="term" value="P:signal transduction"/>
    <property type="evidence" value="ECO:0007669"/>
    <property type="project" value="TreeGrafter"/>
</dbReference>
<dbReference type="Gene3D" id="3.90.226.10">
    <property type="entry name" value="2-enoyl-CoA Hydratase, Chain A, domain 1"/>
    <property type="match status" value="1"/>
</dbReference>
<dbReference type="AlphaFoldDB" id="A0A0A0I5D1"/>
<dbReference type="GO" id="GO:0004175">
    <property type="term" value="F:endopeptidase activity"/>
    <property type="evidence" value="ECO:0007669"/>
    <property type="project" value="TreeGrafter"/>
</dbReference>
<proteinExistence type="predicted"/>
<comment type="caution">
    <text evidence="2">The sequence shown here is derived from an EMBL/GenBank/DDBJ whole genome shotgun (WGS) entry which is preliminary data.</text>
</comment>
<dbReference type="EMBL" id="JENJ01000033">
    <property type="protein sequence ID" value="KGM95793.1"/>
    <property type="molecule type" value="Genomic_DNA"/>
</dbReference>
<dbReference type="SUPFAM" id="SSF52096">
    <property type="entry name" value="ClpP/crotonase"/>
    <property type="match status" value="1"/>
</dbReference>
<dbReference type="PANTHER" id="PTHR32060">
    <property type="entry name" value="TAIL-SPECIFIC PROTEASE"/>
    <property type="match status" value="1"/>
</dbReference>
<sequence length="209" mass="23621">MIIDVRGNFGGFLHNSDFLSSFLTDKYPKYYQCMRNTKFMNDSKIQPSNHTVCVTFLNKESVPKNNYNLDGFNIRGVEFNYKFPSSKKFKGSVYVLVDGQVYSATENFIDKIKTLKNVTIVGTTTGGDGTGLISSPISLPKSNLMIQIPVALTINEDGTVDEEVCISPHIYVEQSIQDYSNYLKTNLKDISRSKYDTVYNKTLDLIKNK</sequence>
<dbReference type="Proteomes" id="UP000030012">
    <property type="component" value="Unassembled WGS sequence"/>
</dbReference>
<dbReference type="GO" id="GO:0008236">
    <property type="term" value="F:serine-type peptidase activity"/>
    <property type="evidence" value="ECO:0007669"/>
    <property type="project" value="InterPro"/>
</dbReference>
<name>A0A0A0I5D1_CLONO</name>
<evidence type="ECO:0000313" key="2">
    <source>
        <dbReference type="EMBL" id="KGM95793.1"/>
    </source>
</evidence>
<dbReference type="InterPro" id="IPR005151">
    <property type="entry name" value="Tail-specific_protease"/>
</dbReference>
<feature type="domain" description="Tail specific protease" evidence="1">
    <location>
        <begin position="2"/>
        <end position="172"/>
    </location>
</feature>
<dbReference type="GO" id="GO:0006508">
    <property type="term" value="P:proteolysis"/>
    <property type="evidence" value="ECO:0007669"/>
    <property type="project" value="InterPro"/>
</dbReference>
<dbReference type="InterPro" id="IPR029045">
    <property type="entry name" value="ClpP/crotonase-like_dom_sf"/>
</dbReference>
<reference evidence="2 3" key="1">
    <citation type="submission" date="2014-01" db="EMBL/GenBank/DDBJ databases">
        <title>Plasmidome dynamics in the species complex Clostridium novyi sensu lato converts strains of independent lineages into distinctly different pathogens.</title>
        <authorList>
            <person name="Skarin H."/>
            <person name="Segerman B."/>
        </authorList>
    </citation>
    <scope>NUCLEOTIDE SEQUENCE [LARGE SCALE GENOMIC DNA]</scope>
    <source>
        <strain evidence="2 3">4552</strain>
    </source>
</reference>
<dbReference type="Pfam" id="PF03572">
    <property type="entry name" value="Peptidase_S41"/>
    <property type="match status" value="1"/>
</dbReference>
<dbReference type="PANTHER" id="PTHR32060:SF30">
    <property type="entry name" value="CARBOXY-TERMINAL PROCESSING PROTEASE CTPA"/>
    <property type="match status" value="1"/>
</dbReference>
<protein>
    <submittedName>
        <fullName evidence="2">Peptidase</fullName>
    </submittedName>
</protein>
<organism evidence="2 3">
    <name type="scientific">Clostridium novyi A str. 4552</name>
    <dbReference type="NCBI Taxonomy" id="1444289"/>
    <lineage>
        <taxon>Bacteria</taxon>
        <taxon>Bacillati</taxon>
        <taxon>Bacillota</taxon>
        <taxon>Clostridia</taxon>
        <taxon>Eubacteriales</taxon>
        <taxon>Clostridiaceae</taxon>
        <taxon>Clostridium</taxon>
    </lineage>
</organism>
<dbReference type="GO" id="GO:0030288">
    <property type="term" value="C:outer membrane-bounded periplasmic space"/>
    <property type="evidence" value="ECO:0007669"/>
    <property type="project" value="TreeGrafter"/>
</dbReference>